<feature type="region of interest" description="Disordered" evidence="1">
    <location>
        <begin position="1"/>
        <end position="30"/>
    </location>
</feature>
<evidence type="ECO:0000313" key="3">
    <source>
        <dbReference type="Proteomes" id="UP001597221"/>
    </source>
</evidence>
<organism evidence="2 3">
    <name type="scientific">Oceanobacillus luteolus</name>
    <dbReference type="NCBI Taxonomy" id="1274358"/>
    <lineage>
        <taxon>Bacteria</taxon>
        <taxon>Bacillati</taxon>
        <taxon>Bacillota</taxon>
        <taxon>Bacilli</taxon>
        <taxon>Bacillales</taxon>
        <taxon>Bacillaceae</taxon>
        <taxon>Oceanobacillus</taxon>
    </lineage>
</organism>
<accession>A0ABW4HM51</accession>
<evidence type="ECO:0000256" key="1">
    <source>
        <dbReference type="SAM" id="MobiDB-lite"/>
    </source>
</evidence>
<dbReference type="EMBL" id="JBHUDE010000005">
    <property type="protein sequence ID" value="MFD1606270.1"/>
    <property type="molecule type" value="Genomic_DNA"/>
</dbReference>
<name>A0ABW4HM51_9BACI</name>
<gene>
    <name evidence="2" type="ORF">ACFSBH_01115</name>
</gene>
<sequence length="63" mass="7072">MSDRIRKATLHSGNEDSDERPNKEGSSALGKIRAVINTESPNTTKKTYTLPARSIYVFLYMNP</sequence>
<evidence type="ECO:0000313" key="2">
    <source>
        <dbReference type="EMBL" id="MFD1606270.1"/>
    </source>
</evidence>
<dbReference type="Proteomes" id="UP001597221">
    <property type="component" value="Unassembled WGS sequence"/>
</dbReference>
<keyword evidence="3" id="KW-1185">Reference proteome</keyword>
<reference evidence="3" key="1">
    <citation type="journal article" date="2019" name="Int. J. Syst. Evol. Microbiol.">
        <title>The Global Catalogue of Microorganisms (GCM) 10K type strain sequencing project: providing services to taxonomists for standard genome sequencing and annotation.</title>
        <authorList>
            <consortium name="The Broad Institute Genomics Platform"/>
            <consortium name="The Broad Institute Genome Sequencing Center for Infectious Disease"/>
            <person name="Wu L."/>
            <person name="Ma J."/>
        </authorList>
    </citation>
    <scope>NUCLEOTIDE SEQUENCE [LARGE SCALE GENOMIC DNA]</scope>
    <source>
        <strain evidence="3">CGMCC 1.12376</strain>
    </source>
</reference>
<comment type="caution">
    <text evidence="2">The sequence shown here is derived from an EMBL/GenBank/DDBJ whole genome shotgun (WGS) entry which is preliminary data.</text>
</comment>
<protein>
    <submittedName>
        <fullName evidence="2">Uncharacterized protein</fullName>
    </submittedName>
</protein>
<proteinExistence type="predicted"/>